<keyword evidence="1" id="KW-0040">ANK repeat</keyword>
<evidence type="ECO:0000256" key="3">
    <source>
        <dbReference type="SAM" id="MobiDB-lite"/>
    </source>
</evidence>
<feature type="repeat" description="ANK" evidence="1">
    <location>
        <begin position="759"/>
        <end position="792"/>
    </location>
</feature>
<evidence type="ECO:0000313" key="5">
    <source>
        <dbReference type="EMBL" id="KAK1755475.1"/>
    </source>
</evidence>
<feature type="repeat" description="ANK" evidence="1">
    <location>
        <begin position="826"/>
        <end position="858"/>
    </location>
</feature>
<name>A0AAJ0FBT1_9PEZI</name>
<dbReference type="EMBL" id="MU839833">
    <property type="protein sequence ID" value="KAK1755475.1"/>
    <property type="molecule type" value="Genomic_DNA"/>
</dbReference>
<feature type="region of interest" description="Disordered" evidence="3">
    <location>
        <begin position="912"/>
        <end position="939"/>
    </location>
</feature>
<feature type="compositionally biased region" description="Basic and acidic residues" evidence="3">
    <location>
        <begin position="920"/>
        <end position="939"/>
    </location>
</feature>
<comment type="caution">
    <text evidence="5">The sequence shown here is derived from an EMBL/GenBank/DDBJ whole genome shotgun (WGS) entry which is preliminary data.</text>
</comment>
<dbReference type="Pfam" id="PF00023">
    <property type="entry name" value="Ank"/>
    <property type="match status" value="1"/>
</dbReference>
<dbReference type="InterPro" id="IPR036770">
    <property type="entry name" value="Ankyrin_rpt-contain_sf"/>
</dbReference>
<evidence type="ECO:0000313" key="6">
    <source>
        <dbReference type="Proteomes" id="UP001239445"/>
    </source>
</evidence>
<dbReference type="PANTHER" id="PTHR10622">
    <property type="entry name" value="HET DOMAIN-CONTAINING PROTEIN"/>
    <property type="match status" value="1"/>
</dbReference>
<organism evidence="5 6">
    <name type="scientific">Echria macrotheca</name>
    <dbReference type="NCBI Taxonomy" id="438768"/>
    <lineage>
        <taxon>Eukaryota</taxon>
        <taxon>Fungi</taxon>
        <taxon>Dikarya</taxon>
        <taxon>Ascomycota</taxon>
        <taxon>Pezizomycotina</taxon>
        <taxon>Sordariomycetes</taxon>
        <taxon>Sordariomycetidae</taxon>
        <taxon>Sordariales</taxon>
        <taxon>Schizotheciaceae</taxon>
        <taxon>Echria</taxon>
    </lineage>
</organism>
<dbReference type="PROSITE" id="PS50088">
    <property type="entry name" value="ANK_REPEAT"/>
    <property type="match status" value="3"/>
</dbReference>
<reference evidence="5" key="1">
    <citation type="submission" date="2023-06" db="EMBL/GenBank/DDBJ databases">
        <title>Genome-scale phylogeny and comparative genomics of the fungal order Sordariales.</title>
        <authorList>
            <consortium name="Lawrence Berkeley National Laboratory"/>
            <person name="Hensen N."/>
            <person name="Bonometti L."/>
            <person name="Westerberg I."/>
            <person name="Brannstrom I.O."/>
            <person name="Guillou S."/>
            <person name="Cros-Aarteil S."/>
            <person name="Calhoun S."/>
            <person name="Haridas S."/>
            <person name="Kuo A."/>
            <person name="Mondo S."/>
            <person name="Pangilinan J."/>
            <person name="Riley R."/>
            <person name="Labutti K."/>
            <person name="Andreopoulos B."/>
            <person name="Lipzen A."/>
            <person name="Chen C."/>
            <person name="Yanf M."/>
            <person name="Daum C."/>
            <person name="Ng V."/>
            <person name="Clum A."/>
            <person name="Steindorff A."/>
            <person name="Ohm R."/>
            <person name="Martin F."/>
            <person name="Silar P."/>
            <person name="Natvig D."/>
            <person name="Lalanne C."/>
            <person name="Gautier V."/>
            <person name="Ament-Velasquez S.L."/>
            <person name="Kruys A."/>
            <person name="Hutchinson M.I."/>
            <person name="Powell A.J."/>
            <person name="Barry K."/>
            <person name="Miller A.N."/>
            <person name="Grigoriev I.V."/>
            <person name="Debuchy R."/>
            <person name="Gladieux P."/>
            <person name="Thoren M.H."/>
            <person name="Johannesson H."/>
        </authorList>
    </citation>
    <scope>NUCLEOTIDE SEQUENCE</scope>
    <source>
        <strain evidence="5">PSN4</strain>
    </source>
</reference>
<feature type="repeat" description="ANK" evidence="1">
    <location>
        <begin position="793"/>
        <end position="825"/>
    </location>
</feature>
<dbReference type="Gene3D" id="1.25.40.20">
    <property type="entry name" value="Ankyrin repeat-containing domain"/>
    <property type="match status" value="1"/>
</dbReference>
<dbReference type="Pfam" id="PF06985">
    <property type="entry name" value="HET"/>
    <property type="match status" value="1"/>
</dbReference>
<proteinExistence type="predicted"/>
<dbReference type="Proteomes" id="UP001239445">
    <property type="component" value="Unassembled WGS sequence"/>
</dbReference>
<dbReference type="SMART" id="SM00248">
    <property type="entry name" value="ANK"/>
    <property type="match status" value="5"/>
</dbReference>
<dbReference type="AlphaFoldDB" id="A0AAJ0FBT1"/>
<keyword evidence="2" id="KW-0175">Coiled coil</keyword>
<feature type="domain" description="Heterokaryon incompatibility" evidence="4">
    <location>
        <begin position="22"/>
        <end position="115"/>
    </location>
</feature>
<gene>
    <name evidence="5" type="ORF">QBC47DRAFT_190068</name>
</gene>
<keyword evidence="6" id="KW-1185">Reference proteome</keyword>
<sequence>MRLLHAETFKLKSFAGDATPPYAILSHTWGEDHEEWTLERIQAWEKTGAQNGKLWSALPNKILGCCRRARKDKLSYVWIDSCCIDKKDSVELGEAINSMFNWYQKAARCYAYLSDVPNGDIPPHPSSRFRLSRWFGRGWTLQELIAPKRVEFYNASWAYLGTKSELSLVIENITGIPRHFLKGAVPLHRASVAQRMSWAAGRVTKRREDIAYCLLGLFGVHIPMIYGEGDQAFQRLQREIMTQLHDDSILAWGLGCEDAGLDHADNLGRAAMAASPNDFADSRQIVPRQKDKAPLRPMDLFGGSLRLQACIITQPTGDMFALLHCGPTDDATQVVAIPLIHAHGGASEADEEYIRPRGRKAVLLPQSIATDPMSRAVTKDIFIRKDGQPMGSMTGPTGTQLYVEESDSADIYLHDVHPAGLWDEDAGIIEIDVPTDEEIKRIVTRFRSKRAGEKDLIIVLEVEKVPSPQLKCHLLTVDPAALSLVEISKNFVLLRTRALQSQSAKIGGRWLKANFTQSPAEHNMLFLCIDECPASGTSIDIAEEMAEMKLLQNLVQINSKHHRLTNVQSKFSGQISTHAGQLRTATRDVRLVSQEIRNLEDRLTRLQAEHQSLTLSLDFHRNRINAAKRKNHHICEVLDRVLDEIGIIGDTLVEHHPQSLGADQTLEDVFYSLMDKLEDRISANADVFGLGVRMETFQRAAAYYGDLDLLRLFVWGGFKSPFGQLLPGTLHFAVRGNEATIVQFLLQNQQIDADEKDDAGRTPLSLAASYGNEAICQTLLNAPGVNPNAVDDMLRSPLWYAAESGRVGVVKLLTKCGADVALGDSMGSNPLHVASQQGHEEIVRILIAAGATGTEMDSRGRTPMSLASERGLPTIVALLSSARFGSLPCDHGGGSPLSDAFDEVNPAMIEEFQDAGPDGNKADSAEAKEEERRLEDEVERIEKEARRLSEYKAWREERERIVQYARERTERTLAVMLQHSET</sequence>
<evidence type="ECO:0000256" key="2">
    <source>
        <dbReference type="SAM" id="Coils"/>
    </source>
</evidence>
<dbReference type="SUPFAM" id="SSF48403">
    <property type="entry name" value="Ankyrin repeat"/>
    <property type="match status" value="1"/>
</dbReference>
<feature type="coiled-coil region" evidence="2">
    <location>
        <begin position="582"/>
        <end position="616"/>
    </location>
</feature>
<protein>
    <recommendedName>
        <fullName evidence="4">Heterokaryon incompatibility domain-containing protein</fullName>
    </recommendedName>
</protein>
<dbReference type="InterPro" id="IPR010730">
    <property type="entry name" value="HET"/>
</dbReference>
<accession>A0AAJ0FBT1</accession>
<dbReference type="Pfam" id="PF12796">
    <property type="entry name" value="Ank_2"/>
    <property type="match status" value="1"/>
</dbReference>
<evidence type="ECO:0000259" key="4">
    <source>
        <dbReference type="Pfam" id="PF06985"/>
    </source>
</evidence>
<evidence type="ECO:0000256" key="1">
    <source>
        <dbReference type="PROSITE-ProRule" id="PRU00023"/>
    </source>
</evidence>
<dbReference type="InterPro" id="IPR002110">
    <property type="entry name" value="Ankyrin_rpt"/>
</dbReference>
<dbReference type="PROSITE" id="PS50297">
    <property type="entry name" value="ANK_REP_REGION"/>
    <property type="match status" value="1"/>
</dbReference>
<dbReference type="PANTHER" id="PTHR10622:SF10">
    <property type="entry name" value="HET DOMAIN-CONTAINING PROTEIN"/>
    <property type="match status" value="1"/>
</dbReference>